<name>A0A4Y2TBL1_ARAVE</name>
<dbReference type="InterPro" id="IPR000477">
    <property type="entry name" value="RT_dom"/>
</dbReference>
<dbReference type="SUPFAM" id="SSF56672">
    <property type="entry name" value="DNA/RNA polymerases"/>
    <property type="match status" value="1"/>
</dbReference>
<dbReference type="Gene3D" id="3.10.10.10">
    <property type="entry name" value="HIV Type 1 Reverse Transcriptase, subunit A, domain 1"/>
    <property type="match status" value="1"/>
</dbReference>
<dbReference type="InterPro" id="IPR041577">
    <property type="entry name" value="RT_RNaseH_2"/>
</dbReference>
<feature type="domain" description="Reverse transcriptase" evidence="1">
    <location>
        <begin position="246"/>
        <end position="397"/>
    </location>
</feature>
<dbReference type="AlphaFoldDB" id="A0A4Y2TBL1"/>
<dbReference type="OrthoDB" id="7856237at2759"/>
<organism evidence="3 4">
    <name type="scientific">Araneus ventricosus</name>
    <name type="common">Orbweaver spider</name>
    <name type="synonym">Epeira ventricosa</name>
    <dbReference type="NCBI Taxonomy" id="182803"/>
    <lineage>
        <taxon>Eukaryota</taxon>
        <taxon>Metazoa</taxon>
        <taxon>Ecdysozoa</taxon>
        <taxon>Arthropoda</taxon>
        <taxon>Chelicerata</taxon>
        <taxon>Arachnida</taxon>
        <taxon>Araneae</taxon>
        <taxon>Araneomorphae</taxon>
        <taxon>Entelegynae</taxon>
        <taxon>Araneoidea</taxon>
        <taxon>Araneidae</taxon>
        <taxon>Araneus</taxon>
    </lineage>
</organism>
<dbReference type="InterPro" id="IPR043502">
    <property type="entry name" value="DNA/RNA_pol_sf"/>
</dbReference>
<sequence>MKLVSDSKSICYQENRALARRRPLAKTFQNLRLLPSHLPFYSLVLPPRERSRKPFHKSTSICKWSPPQRALLAPLLPFLLVLPSPAALMPEIIDPFITSIKAQTEGARLQIQLPWRRFNEDQEVEENDLEIDYPETHHTEINLEEIIQASELEGHATEEDLKKLRKVLNQHREVFSNEPGKTDLIEHDIELISDKPIRCKPYRTSPRQNEILRAEIKKMLDLGVIEIGESDYVSPMILVETIGREPRPCIDYRKLNAITKTQYFPLPNIEERVERVAAANYISVLDLTKGYWQLPLTKMAQRYAGFATNFGCYIPKTMPFGLVSAPFTFSKFMAELLKGCEDFCVPYLDDVAISSNSLDEHVKHLDVILRKIGNAKLKIKPSKCSLGRKTVKYLGHVVGNGIRSPVEAKIQAIVNFPAPKTKTEIRRLIGMIGYYSRYIKEYAKIVEPLTNALRGKNKREQITWTPECQKAFDTIKGKLVERPVLHAPDYSKPFIIQVDSSNTGTGVVLCQRDEKGPYLVP</sequence>
<dbReference type="InterPro" id="IPR043128">
    <property type="entry name" value="Rev_trsase/Diguanyl_cyclase"/>
</dbReference>
<evidence type="ECO:0000259" key="1">
    <source>
        <dbReference type="Pfam" id="PF00078"/>
    </source>
</evidence>
<dbReference type="GO" id="GO:0071897">
    <property type="term" value="P:DNA biosynthetic process"/>
    <property type="evidence" value="ECO:0007669"/>
    <property type="project" value="UniProtKB-ARBA"/>
</dbReference>
<dbReference type="PANTHER" id="PTHR33064">
    <property type="entry name" value="POL PROTEIN"/>
    <property type="match status" value="1"/>
</dbReference>
<dbReference type="PANTHER" id="PTHR33064:SF29">
    <property type="entry name" value="PEPTIDASE A2 DOMAIN-CONTAINING PROTEIN-RELATED"/>
    <property type="match status" value="1"/>
</dbReference>
<evidence type="ECO:0000313" key="4">
    <source>
        <dbReference type="Proteomes" id="UP000499080"/>
    </source>
</evidence>
<dbReference type="Gene3D" id="3.30.70.270">
    <property type="match status" value="2"/>
</dbReference>
<accession>A0A4Y2TBL1</accession>
<dbReference type="InterPro" id="IPR051320">
    <property type="entry name" value="Viral_Replic_Matur_Polypro"/>
</dbReference>
<evidence type="ECO:0000313" key="3">
    <source>
        <dbReference type="EMBL" id="GBN98038.1"/>
    </source>
</evidence>
<dbReference type="CDD" id="cd01647">
    <property type="entry name" value="RT_LTR"/>
    <property type="match status" value="1"/>
</dbReference>
<dbReference type="Pfam" id="PF17919">
    <property type="entry name" value="RT_RNaseH_2"/>
    <property type="match status" value="1"/>
</dbReference>
<evidence type="ECO:0000259" key="2">
    <source>
        <dbReference type="Pfam" id="PF17919"/>
    </source>
</evidence>
<dbReference type="EMBL" id="BGPR01027492">
    <property type="protein sequence ID" value="GBN98038.1"/>
    <property type="molecule type" value="Genomic_DNA"/>
</dbReference>
<protein>
    <submittedName>
        <fullName evidence="3">Retrovirus-related Pol polyprotein from transposon 297</fullName>
    </submittedName>
</protein>
<dbReference type="Pfam" id="PF00078">
    <property type="entry name" value="RVT_1"/>
    <property type="match status" value="1"/>
</dbReference>
<dbReference type="FunFam" id="3.30.70.270:FF:000026">
    <property type="entry name" value="Transposon Ty3-G Gag-Pol polyprotein"/>
    <property type="match status" value="1"/>
</dbReference>
<reference evidence="3 4" key="1">
    <citation type="journal article" date="2019" name="Sci. Rep.">
        <title>Orb-weaving spider Araneus ventricosus genome elucidates the spidroin gene catalogue.</title>
        <authorList>
            <person name="Kono N."/>
            <person name="Nakamura H."/>
            <person name="Ohtoshi R."/>
            <person name="Moran D.A.P."/>
            <person name="Shinohara A."/>
            <person name="Yoshida Y."/>
            <person name="Fujiwara M."/>
            <person name="Mori M."/>
            <person name="Tomita M."/>
            <person name="Arakawa K."/>
        </authorList>
    </citation>
    <scope>NUCLEOTIDE SEQUENCE [LARGE SCALE GENOMIC DNA]</scope>
</reference>
<proteinExistence type="predicted"/>
<gene>
    <name evidence="3" type="primary">pol_2979</name>
    <name evidence="3" type="ORF">AVEN_189209_1</name>
</gene>
<comment type="caution">
    <text evidence="3">The sequence shown here is derived from an EMBL/GenBank/DDBJ whole genome shotgun (WGS) entry which is preliminary data.</text>
</comment>
<feature type="domain" description="Reverse transcriptase/retrotransposon-derived protein RNase H-like" evidence="2">
    <location>
        <begin position="464"/>
        <end position="517"/>
    </location>
</feature>
<dbReference type="Proteomes" id="UP000499080">
    <property type="component" value="Unassembled WGS sequence"/>
</dbReference>
<keyword evidence="4" id="KW-1185">Reference proteome</keyword>